<dbReference type="HOGENOM" id="CLU_064696_0_0_3"/>
<reference evidence="4 5" key="1">
    <citation type="journal article" date="2003" name="Nature">
        <title>Genome divergence in two Prochlorococcus ecotypes reflects oceanic niche differentiation.</title>
        <authorList>
            <person name="Rocap G."/>
            <person name="Larimer F.W."/>
            <person name="Lamerdin J.E."/>
            <person name="Malfatti S."/>
            <person name="Chain P."/>
            <person name="Ahlgren N.A."/>
            <person name="Arellano A."/>
            <person name="Coleman M."/>
            <person name="Hauser L."/>
            <person name="Hess W.R."/>
            <person name="Johnson Z.I."/>
            <person name="Land M.L."/>
            <person name="Lindell D."/>
            <person name="Post A.F."/>
            <person name="Regala W."/>
            <person name="Shah M."/>
            <person name="Shaw S.L."/>
            <person name="Steglich C."/>
            <person name="Sullivan M.B."/>
            <person name="Ting C.S."/>
            <person name="Tolonen A."/>
            <person name="Webb E.A."/>
            <person name="Zinser E.R."/>
            <person name="Chisholm S.W."/>
        </authorList>
    </citation>
    <scope>NUCLEOTIDE SEQUENCE [LARGE SCALE GENOMIC DNA]</scope>
    <source>
        <strain evidence="5">MIT 9313</strain>
    </source>
</reference>
<dbReference type="SUPFAM" id="SSF56300">
    <property type="entry name" value="Metallo-dependent phosphatases"/>
    <property type="match status" value="1"/>
</dbReference>
<feature type="domain" description="Calcineurin-like phosphoesterase" evidence="3">
    <location>
        <begin position="47"/>
        <end position="264"/>
    </location>
</feature>
<evidence type="ECO:0000256" key="1">
    <source>
        <dbReference type="ARBA" id="ARBA00023136"/>
    </source>
</evidence>
<dbReference type="Pfam" id="PF00149">
    <property type="entry name" value="Metallophos"/>
    <property type="match status" value="1"/>
</dbReference>
<feature type="signal peptide" evidence="2">
    <location>
        <begin position="1"/>
        <end position="26"/>
    </location>
</feature>
<dbReference type="Proteomes" id="UP000001423">
    <property type="component" value="Chromosome"/>
</dbReference>
<accession>Q7TUY9</accession>
<keyword evidence="2" id="KW-0732">Signal</keyword>
<gene>
    <name evidence="4" type="ordered locus">PMT_0851</name>
</gene>
<dbReference type="EMBL" id="BX548175">
    <property type="protein sequence ID" value="CAE21026.1"/>
    <property type="molecule type" value="Genomic_DNA"/>
</dbReference>
<name>Q7TUY9_PROMM</name>
<dbReference type="Gene3D" id="3.60.21.10">
    <property type="match status" value="1"/>
</dbReference>
<dbReference type="InterPro" id="IPR006311">
    <property type="entry name" value="TAT_signal"/>
</dbReference>
<feature type="chain" id="PRO_5004295115" evidence="2">
    <location>
        <begin position="27"/>
        <end position="365"/>
    </location>
</feature>
<keyword evidence="1" id="KW-0472">Membrane</keyword>
<dbReference type="RefSeq" id="WP_011130229.1">
    <property type="nucleotide sequence ID" value="NC_005071.1"/>
</dbReference>
<evidence type="ECO:0000256" key="2">
    <source>
        <dbReference type="SAM" id="SignalP"/>
    </source>
</evidence>
<keyword evidence="5" id="KW-1185">Reference proteome</keyword>
<dbReference type="InterPro" id="IPR004843">
    <property type="entry name" value="Calcineurin-like_PHP"/>
</dbReference>
<proteinExistence type="predicted"/>
<dbReference type="InterPro" id="IPR029052">
    <property type="entry name" value="Metallo-depent_PP-like"/>
</dbReference>
<sequence>MSLNRRDLLSLSGAGMASLFLHRALAANLVSAPSKSLLSELPRGDQRIALISDLNSSYGSTNYVSQVHRGLELLIKLQPDLVLCAGDMVAGQKLGLTSNQLDAMWSAFDEQILQPLRTVEESFAPTMGNHDASNSRTHSGYVFELDRLHAQKFWRARQGSLGLTFVDAHQFPFRYSIRHGEIFLLVVDASSANISADDWVWAESQLDGSEARQAKLRMMMGHLPPYAISKGRDRAGEVLHEPERLQKLLQRKNVHLYISGHHHAWYPSHVGSANLLSLGCMGSGPRQRLNDRTPPQQTITLLDLFSQQGELVETTIELDGLQVLPEQLLPSSLQPSVGPRLDLRSTRINLNNKSTANKKRLSVKT</sequence>
<evidence type="ECO:0000313" key="5">
    <source>
        <dbReference type="Proteomes" id="UP000001423"/>
    </source>
</evidence>
<dbReference type="KEGG" id="pmt:PMT_0851"/>
<dbReference type="PROSITE" id="PS51318">
    <property type="entry name" value="TAT"/>
    <property type="match status" value="1"/>
</dbReference>
<organism evidence="4 5">
    <name type="scientific">Prochlorococcus marinus (strain MIT 9313)</name>
    <dbReference type="NCBI Taxonomy" id="74547"/>
    <lineage>
        <taxon>Bacteria</taxon>
        <taxon>Bacillati</taxon>
        <taxon>Cyanobacteriota</taxon>
        <taxon>Cyanophyceae</taxon>
        <taxon>Synechococcales</taxon>
        <taxon>Prochlorococcaceae</taxon>
        <taxon>Prochlorococcus</taxon>
    </lineage>
</organism>
<evidence type="ECO:0000313" key="4">
    <source>
        <dbReference type="EMBL" id="CAE21026.1"/>
    </source>
</evidence>
<dbReference type="eggNOG" id="COG1409">
    <property type="taxonomic scope" value="Bacteria"/>
</dbReference>
<dbReference type="GO" id="GO:0016787">
    <property type="term" value="F:hydrolase activity"/>
    <property type="evidence" value="ECO:0007669"/>
    <property type="project" value="InterPro"/>
</dbReference>
<evidence type="ECO:0000259" key="3">
    <source>
        <dbReference type="Pfam" id="PF00149"/>
    </source>
</evidence>
<protein>
    <submittedName>
        <fullName evidence="4">Possible phosphoesterase</fullName>
    </submittedName>
</protein>
<dbReference type="AlphaFoldDB" id="Q7TUY9"/>